<accession>A0A8H9KXB4</accession>
<evidence type="ECO:0008006" key="4">
    <source>
        <dbReference type="Google" id="ProtNLM"/>
    </source>
</evidence>
<evidence type="ECO:0000313" key="3">
    <source>
        <dbReference type="Proteomes" id="UP000614460"/>
    </source>
</evidence>
<organism evidence="2 3">
    <name type="scientific">Sphingobacterium cellulitidis</name>
    <dbReference type="NCBI Taxonomy" id="1768011"/>
    <lineage>
        <taxon>Bacteria</taxon>
        <taxon>Pseudomonadati</taxon>
        <taxon>Bacteroidota</taxon>
        <taxon>Sphingobacteriia</taxon>
        <taxon>Sphingobacteriales</taxon>
        <taxon>Sphingobacteriaceae</taxon>
        <taxon>Sphingobacterium</taxon>
    </lineage>
</organism>
<sequence>MIWCLYGKVMVDVDEKYRREIYEAGGYRLYASKNLNRKTHAKFEQFLIENEVAIGDAKKYHRENYERFMEQKNKLSSYSVKVVLSDISIPSVVCDEVSIERTFNMEKGEDILTILIDGQVNELTKEVGPEIFIQDFVLPKEIAKFFFFDAEKIVSLAEMKSLDEKQSLSKAYAEVLGIKKYEDLRQNLENVRLRLRKASASGADRKKFDELHADVEKSKRLIEEYTEQIETLQEEKLAKKIQADQYQEKLIREGSSITVEELNELRAEQKQLAADYDGIKSRMKDLLEMAPFAMAGKKIQEVRDQVLAEAQLESKELDPILLTEHAKKVREQVLTDTLSKLKIKKQQLVEIGFSLEQVIMKVFGSDELNDTNLKVLLSFTPDERNEFEAIYSNLKYSYNQLFKQLVDDQKKNRIAYNRVIRKLSEAESKEKDVLVHEIRKKKIALDNVLEQIEKDIIAKHIAISDLQKELVIKTKQESELAKKIRVEEVDLAKDEVAARLISELDVFIKKFKSEKKSLLERSLKKELNLLMHKEKFVDRVEVEVGSDLIDIHLYDTRGEVVNKDTLSKGEQQLYATALLKALVDESNIKFPIFIDSPLQKFDKFHSENIIKEFYPNVSEQVVLFPLLEKELSEDEYNMLLPRVNSVHLIKNIDDDHSTFNDVPVNELFTYYQQLASHV</sequence>
<evidence type="ECO:0000256" key="1">
    <source>
        <dbReference type="SAM" id="Coils"/>
    </source>
</evidence>
<dbReference type="AlphaFoldDB" id="A0A8H9KXB4"/>
<keyword evidence="3" id="KW-1185">Reference proteome</keyword>
<dbReference type="EMBL" id="BMKM01000003">
    <property type="protein sequence ID" value="GGE18171.1"/>
    <property type="molecule type" value="Genomic_DNA"/>
</dbReference>
<comment type="caution">
    <text evidence="2">The sequence shown here is derived from an EMBL/GenBank/DDBJ whole genome shotgun (WGS) entry which is preliminary data.</text>
</comment>
<dbReference type="Proteomes" id="UP000614460">
    <property type="component" value="Unassembled WGS sequence"/>
</dbReference>
<reference evidence="2" key="2">
    <citation type="submission" date="2020-09" db="EMBL/GenBank/DDBJ databases">
        <authorList>
            <person name="Sun Q."/>
            <person name="Zhou Y."/>
        </authorList>
    </citation>
    <scope>NUCLEOTIDE SEQUENCE</scope>
    <source>
        <strain evidence="2">CGMCC 1.15966</strain>
    </source>
</reference>
<feature type="coiled-coil region" evidence="1">
    <location>
        <begin position="178"/>
        <end position="282"/>
    </location>
</feature>
<protein>
    <recommendedName>
        <fullName evidence="4">DNA sulfur modification protein DndD</fullName>
    </recommendedName>
</protein>
<keyword evidence="1" id="KW-0175">Coiled coil</keyword>
<reference evidence="2" key="1">
    <citation type="journal article" date="2014" name="Int. J. Syst. Evol. Microbiol.">
        <title>Complete genome sequence of Corynebacterium casei LMG S-19264T (=DSM 44701T), isolated from a smear-ripened cheese.</title>
        <authorList>
            <consortium name="US DOE Joint Genome Institute (JGI-PGF)"/>
            <person name="Walter F."/>
            <person name="Albersmeier A."/>
            <person name="Kalinowski J."/>
            <person name="Ruckert C."/>
        </authorList>
    </citation>
    <scope>NUCLEOTIDE SEQUENCE</scope>
    <source>
        <strain evidence="2">CGMCC 1.15966</strain>
    </source>
</reference>
<gene>
    <name evidence="2" type="ORF">GCM10011516_14750</name>
</gene>
<name>A0A8H9KXB4_9SPHI</name>
<evidence type="ECO:0000313" key="2">
    <source>
        <dbReference type="EMBL" id="GGE18171.1"/>
    </source>
</evidence>
<proteinExistence type="predicted"/>